<name>A0A1I3MCE6_9FLAO</name>
<keyword evidence="4 9" id="KW-0620">Polyamine biosynthesis</keyword>
<keyword evidence="6 9" id="KW-0456">Lyase</keyword>
<dbReference type="GO" id="GO:0004014">
    <property type="term" value="F:adenosylmethionine decarboxylase activity"/>
    <property type="evidence" value="ECO:0007669"/>
    <property type="project" value="UniProtKB-UniRule"/>
</dbReference>
<evidence type="ECO:0000256" key="9">
    <source>
        <dbReference type="HAMAP-Rule" id="MF_00464"/>
    </source>
</evidence>
<feature type="modified residue" description="Pyruvic acid (Ser); by autocatalysis" evidence="9">
    <location>
        <position position="64"/>
    </location>
</feature>
<feature type="site" description="Cleavage (non-hydrolytic); by autolysis" evidence="9">
    <location>
        <begin position="63"/>
        <end position="64"/>
    </location>
</feature>
<dbReference type="InterPro" id="IPR017716">
    <property type="entry name" value="S-AdoMet_deCOase_pro-enz"/>
</dbReference>
<keyword evidence="1 9" id="KW-0210">Decarboxylase</keyword>
<keyword evidence="3 9" id="KW-0745">Spermidine biosynthesis</keyword>
<keyword evidence="7 9" id="KW-0704">Schiff base</keyword>
<protein>
    <recommendedName>
        <fullName evidence="9">S-adenosylmethionine decarboxylase proenzyme</fullName>
        <shortName evidence="9">AdoMetDC</shortName>
        <shortName evidence="9">SAMDC</shortName>
        <ecNumber evidence="9">4.1.1.50</ecNumber>
    </recommendedName>
    <component>
        <recommendedName>
            <fullName evidence="9">S-adenosylmethionine decarboxylase beta chain</fullName>
        </recommendedName>
    </component>
    <component>
        <recommendedName>
            <fullName evidence="9">S-adenosylmethionine decarboxylase alpha chain</fullName>
        </recommendedName>
    </component>
</protein>
<dbReference type="GO" id="GO:0005829">
    <property type="term" value="C:cytosol"/>
    <property type="evidence" value="ECO:0007669"/>
    <property type="project" value="TreeGrafter"/>
</dbReference>
<evidence type="ECO:0000256" key="1">
    <source>
        <dbReference type="ARBA" id="ARBA00022793"/>
    </source>
</evidence>
<feature type="chain" id="PRO_5023339526" description="S-adenosylmethionine decarboxylase beta chain" evidence="9">
    <location>
        <begin position="1"/>
        <end position="63"/>
    </location>
</feature>
<evidence type="ECO:0000256" key="6">
    <source>
        <dbReference type="ARBA" id="ARBA00023239"/>
    </source>
</evidence>
<comment type="catalytic activity">
    <reaction evidence="9">
        <text>S-adenosyl-L-methionine + H(+) = S-adenosyl 3-(methylsulfanyl)propylamine + CO2</text>
        <dbReference type="Rhea" id="RHEA:15981"/>
        <dbReference type="ChEBI" id="CHEBI:15378"/>
        <dbReference type="ChEBI" id="CHEBI:16526"/>
        <dbReference type="ChEBI" id="CHEBI:57443"/>
        <dbReference type="ChEBI" id="CHEBI:59789"/>
        <dbReference type="EC" id="4.1.1.50"/>
    </reaction>
</comment>
<dbReference type="STRING" id="1144750.SAMN05443431_10391"/>
<comment type="PTM">
    <text evidence="9">Is synthesized initially as an inactive proenzyme. Formation of the active enzyme involves a self-maturation process in which the active site pyruvoyl group is generated from an internal serine residue via an autocatalytic post-translational modification. Two non-identical subunits are generated from the proenzyme in this reaction, and the pyruvate is formed at the N-terminus of the alpha chain, which is derived from the carboxyl end of the proenzyme. The post-translation cleavage follows an unusual pathway, termed non-hydrolytic serinolysis, in which the side chain hydroxyl group of the serine supplies its oxygen atom to form the C-terminus of the beta chain, while the remainder of the serine residue undergoes an oxidative deamination to produce ammonia and the pyruvoyl group blocking the N-terminus of the alpha chain.</text>
</comment>
<evidence type="ECO:0000313" key="11">
    <source>
        <dbReference type="Proteomes" id="UP000199559"/>
    </source>
</evidence>
<dbReference type="InterPro" id="IPR016067">
    <property type="entry name" value="S-AdoMet_deCO2ase_core"/>
</dbReference>
<dbReference type="PANTHER" id="PTHR33866:SF2">
    <property type="entry name" value="S-ADENOSYLMETHIONINE DECARBOXYLASE PROENZYME"/>
    <property type="match status" value="1"/>
</dbReference>
<dbReference type="RefSeq" id="WP_090838531.1">
    <property type="nucleotide sequence ID" value="NZ_FORM01000003.1"/>
</dbReference>
<sequence length="120" mass="13754">MKKSLGYQTTVDFYNCNKNTINSVSTITTILETAAKLMNLNVVNTTIHQFSPIGISGVIVIKESHIAIHTWPEHNYVALDFFTCSTFNNLEKGILWIQEQFESDKIEQQFSQRGFLEKIH</sequence>
<reference evidence="11" key="1">
    <citation type="submission" date="2016-10" db="EMBL/GenBank/DDBJ databases">
        <authorList>
            <person name="Varghese N."/>
            <person name="Submissions S."/>
        </authorList>
    </citation>
    <scope>NUCLEOTIDE SEQUENCE [LARGE SCALE GENOMIC DNA]</scope>
    <source>
        <strain evidence="11">DSM 28881</strain>
    </source>
</reference>
<keyword evidence="9" id="KW-0949">S-adenosyl-L-methionine</keyword>
<evidence type="ECO:0000313" key="10">
    <source>
        <dbReference type="EMBL" id="SFI94460.1"/>
    </source>
</evidence>
<feature type="active site" description="Proton acceptor; for processing activity" evidence="9">
    <location>
        <position position="69"/>
    </location>
</feature>
<dbReference type="Gene3D" id="3.60.90.10">
    <property type="entry name" value="S-adenosylmethionine decarboxylase"/>
    <property type="match status" value="1"/>
</dbReference>
<dbReference type="Pfam" id="PF02675">
    <property type="entry name" value="AdoMet_dc"/>
    <property type="match status" value="1"/>
</dbReference>
<dbReference type="InterPro" id="IPR003826">
    <property type="entry name" value="AdoMetDC_fam_prok"/>
</dbReference>
<dbReference type="PANTHER" id="PTHR33866">
    <property type="entry name" value="S-ADENOSYLMETHIONINE DECARBOXYLASE PROENZYME"/>
    <property type="match status" value="1"/>
</dbReference>
<evidence type="ECO:0000256" key="2">
    <source>
        <dbReference type="ARBA" id="ARBA00022813"/>
    </source>
</evidence>
<organism evidence="10 11">
    <name type="scientific">Olleya namhaensis</name>
    <dbReference type="NCBI Taxonomy" id="1144750"/>
    <lineage>
        <taxon>Bacteria</taxon>
        <taxon>Pseudomonadati</taxon>
        <taxon>Bacteroidota</taxon>
        <taxon>Flavobacteriia</taxon>
        <taxon>Flavobacteriales</taxon>
        <taxon>Flavobacteriaceae</taxon>
    </lineage>
</organism>
<dbReference type="EC" id="4.1.1.50" evidence="9"/>
<keyword evidence="8 9" id="KW-0670">Pyruvate</keyword>
<comment type="similarity">
    <text evidence="9">Belongs to the prokaryotic AdoMetDC family. Type 1 subfamily.</text>
</comment>
<evidence type="ECO:0000256" key="8">
    <source>
        <dbReference type="ARBA" id="ARBA00023317"/>
    </source>
</evidence>
<dbReference type="HAMAP" id="MF_00464">
    <property type="entry name" value="AdoMetDC_1"/>
    <property type="match status" value="1"/>
</dbReference>
<proteinExistence type="inferred from homology"/>
<comment type="subunit">
    <text evidence="9">Heterotetramer of two alpha and two beta chains arranged as a dimer of alpha/beta heterodimers.</text>
</comment>
<comment type="function">
    <text evidence="9">Catalyzes the decarboxylation of S-adenosylmethionine to S-adenosylmethioninamine (dcAdoMet), the propylamine donor required for the synthesis of the polyamines spermine and spermidine from the diamine putrescine.</text>
</comment>
<dbReference type="NCBIfam" id="TIGR03330">
    <property type="entry name" value="SAM_DCase_Bsu"/>
    <property type="match status" value="1"/>
</dbReference>
<gene>
    <name evidence="9" type="primary">speH</name>
    <name evidence="10" type="ORF">SAMN05443431_10391</name>
</gene>
<dbReference type="EMBL" id="FORM01000003">
    <property type="protein sequence ID" value="SFI94460.1"/>
    <property type="molecule type" value="Genomic_DNA"/>
</dbReference>
<dbReference type="Proteomes" id="UP000199559">
    <property type="component" value="Unassembled WGS sequence"/>
</dbReference>
<keyword evidence="2 9" id="KW-0068">Autocatalytic cleavage</keyword>
<evidence type="ECO:0000256" key="7">
    <source>
        <dbReference type="ARBA" id="ARBA00023270"/>
    </source>
</evidence>
<feature type="active site" description="Proton donor; for catalytic activity" evidence="9">
    <location>
        <position position="84"/>
    </location>
</feature>
<evidence type="ECO:0000256" key="3">
    <source>
        <dbReference type="ARBA" id="ARBA00023066"/>
    </source>
</evidence>
<dbReference type="AlphaFoldDB" id="A0A1I3MCE6"/>
<accession>A0A1I3MCE6</accession>
<keyword evidence="5 9" id="KW-0865">Zymogen</keyword>
<dbReference type="GO" id="GO:0008295">
    <property type="term" value="P:spermidine biosynthetic process"/>
    <property type="evidence" value="ECO:0007669"/>
    <property type="project" value="UniProtKB-UniRule"/>
</dbReference>
<comment type="pathway">
    <text evidence="9">Amine and polyamine biosynthesis; S-adenosylmethioninamine biosynthesis; S-adenosylmethioninamine from S-adenosyl-L-methionine: step 1/1.</text>
</comment>
<feature type="active site" description="Schiff-base intermediate with substrate; via pyruvic acid" evidence="9">
    <location>
        <position position="64"/>
    </location>
</feature>
<dbReference type="SUPFAM" id="SSF56276">
    <property type="entry name" value="S-adenosylmethionine decarboxylase"/>
    <property type="match status" value="1"/>
</dbReference>
<keyword evidence="11" id="KW-1185">Reference proteome</keyword>
<comment type="cofactor">
    <cofactor evidence="9">
        <name>pyruvate</name>
        <dbReference type="ChEBI" id="CHEBI:15361"/>
    </cofactor>
    <text evidence="9">Binds 1 pyruvoyl group covalently per subunit.</text>
</comment>
<feature type="chain" id="PRO_5023339525" description="S-adenosylmethionine decarboxylase alpha chain" evidence="9">
    <location>
        <begin position="64"/>
        <end position="120"/>
    </location>
</feature>
<evidence type="ECO:0000256" key="5">
    <source>
        <dbReference type="ARBA" id="ARBA00023145"/>
    </source>
</evidence>
<evidence type="ECO:0000256" key="4">
    <source>
        <dbReference type="ARBA" id="ARBA00023115"/>
    </source>
</evidence>
<dbReference type="UniPathway" id="UPA00331">
    <property type="reaction ID" value="UER00451"/>
</dbReference>